<keyword evidence="1 2" id="KW-0732">Signal</keyword>
<dbReference type="Gene3D" id="3.90.10.10">
    <property type="entry name" value="Cytochrome C3"/>
    <property type="match status" value="1"/>
</dbReference>
<proteinExistence type="predicted"/>
<dbReference type="EMBL" id="JAHCVJ010000003">
    <property type="protein sequence ID" value="MBT0664434.1"/>
    <property type="molecule type" value="Genomic_DNA"/>
</dbReference>
<evidence type="ECO:0000256" key="1">
    <source>
        <dbReference type="ARBA" id="ARBA00022729"/>
    </source>
</evidence>
<protein>
    <submittedName>
        <fullName evidence="3">Cytochrome C</fullName>
    </submittedName>
</protein>
<name>A0AAW4L8S4_9BACT</name>
<evidence type="ECO:0000313" key="3">
    <source>
        <dbReference type="EMBL" id="MBT0664434.1"/>
    </source>
</evidence>
<dbReference type="PANTHER" id="PTHR35038">
    <property type="entry name" value="DISSIMILATORY SULFITE REDUCTASE SIRA"/>
    <property type="match status" value="1"/>
</dbReference>
<accession>A0AAW4L8S4</accession>
<dbReference type="NCBIfam" id="NF040943">
    <property type="entry name" value="cytoc3_ExtM"/>
    <property type="match status" value="1"/>
</dbReference>
<reference evidence="3 4" key="1">
    <citation type="submission" date="2021-05" db="EMBL/GenBank/DDBJ databases">
        <title>The draft genome of Geobacter pelophilus DSM 12255.</title>
        <authorList>
            <person name="Xu Z."/>
            <person name="Masuda Y."/>
            <person name="Itoh H."/>
            <person name="Senoo K."/>
        </authorList>
    </citation>
    <scope>NUCLEOTIDE SEQUENCE [LARGE SCALE GENOMIC DNA]</scope>
    <source>
        <strain evidence="3 4">DSM 12255</strain>
    </source>
</reference>
<dbReference type="Proteomes" id="UP000811899">
    <property type="component" value="Unassembled WGS sequence"/>
</dbReference>
<dbReference type="GO" id="GO:0016491">
    <property type="term" value="F:oxidoreductase activity"/>
    <property type="evidence" value="ECO:0007669"/>
    <property type="project" value="TreeGrafter"/>
</dbReference>
<feature type="signal peptide" evidence="2">
    <location>
        <begin position="1"/>
        <end position="27"/>
    </location>
</feature>
<comment type="caution">
    <text evidence="3">The sequence shown here is derived from an EMBL/GenBank/DDBJ whole genome shotgun (WGS) entry which is preliminary data.</text>
</comment>
<dbReference type="AlphaFoldDB" id="A0AAW4L8S4"/>
<sequence length="617" mass="67837">MLCLSPEIVASLLRCLPAVLLIVAVTACSPASSESESCLVCHHALEPASASHSGCISCHYTFRDNAYKKRAQGHNPSAADSWDQGCGTCHQYQLGRVKSGLMYSNRGMIRNIQLTWEGETSGEYGAHGGDTFDERGNRQKLLPVAELDNLSGELYRKFCSRCHLGIEIADAERSNHAGGCATCHFPFNESATYMGKDAVIKGKTPASASHRLEPLPSAAVCSQCHNRSGRIALSYLGLYDGNNGHVPTRNGQSGPVQLSGNRNAVHIEPDVHAAAGMECIDCHTSRDVMGDGYSYRNMYRQVEISCEDCHGGAKPPVYRAIAFDGDEAVRESRSYPRQMRPGMNMVLTSNGRSFSNVFVSDAKVRVIGKRSGKLFTAKVITGTAEHTVKGHERLECFACHSRTVVQCYGCHTTYDLRETAMDFIKGKETPGAFSETEDFRMLYPFPLAVNQRGRISPVTPGCQTFVTEIDGTGATVRDDQITRFRGKRQLRFAPFYSHNTGKKAVGCRECHANPRFLGFGQGVMTVGSIEGTLLCEKCPDKSLDGFLKLADGRVRAFSAITRENSRPLNEAEIRRIFRANLCITCHDKGRDKDRIYERGLNYGALDDALHCRILNGR</sequence>
<dbReference type="RefSeq" id="WP_214171489.1">
    <property type="nucleotide sequence ID" value="NZ_JAHCVJ010000003.1"/>
</dbReference>
<gene>
    <name evidence="3" type="ORF">KI809_08985</name>
</gene>
<evidence type="ECO:0000313" key="4">
    <source>
        <dbReference type="Proteomes" id="UP000811899"/>
    </source>
</evidence>
<dbReference type="SUPFAM" id="SSF48695">
    <property type="entry name" value="Multiheme cytochromes"/>
    <property type="match status" value="1"/>
</dbReference>
<organism evidence="3 4">
    <name type="scientific">Geoanaerobacter pelophilus</name>
    <dbReference type="NCBI Taxonomy" id="60036"/>
    <lineage>
        <taxon>Bacteria</taxon>
        <taxon>Pseudomonadati</taxon>
        <taxon>Thermodesulfobacteriota</taxon>
        <taxon>Desulfuromonadia</taxon>
        <taxon>Geobacterales</taxon>
        <taxon>Geobacteraceae</taxon>
        <taxon>Geoanaerobacter</taxon>
    </lineage>
</organism>
<keyword evidence="4" id="KW-1185">Reference proteome</keyword>
<dbReference type="PANTHER" id="PTHR35038:SF8">
    <property type="entry name" value="C-TYPE POLYHEME CYTOCHROME OMCC"/>
    <property type="match status" value="1"/>
</dbReference>
<dbReference type="InterPro" id="IPR051829">
    <property type="entry name" value="Multiheme_Cytochr_ET"/>
</dbReference>
<evidence type="ECO:0000256" key="2">
    <source>
        <dbReference type="SAM" id="SignalP"/>
    </source>
</evidence>
<dbReference type="InterPro" id="IPR036280">
    <property type="entry name" value="Multihaem_cyt_sf"/>
</dbReference>
<feature type="chain" id="PRO_5043946831" evidence="2">
    <location>
        <begin position="28"/>
        <end position="617"/>
    </location>
</feature>